<sequence length="152" mass="17022">MADVPCSGDGTMRKNPDLWLRWTPNLAIGEHFLQARILRRGLELLKDPDSENALPEESPGYSRLIYSTCSLNPIEDEAVVASVLVQCQGAVQLVEHPLFTTDETDGQASDTRSSSGVNEKRFKARKGLTTWRVMTKDGTWYESFDAVPTKYE</sequence>
<evidence type="ECO:0000259" key="6">
    <source>
        <dbReference type="PROSITE" id="PS51686"/>
    </source>
</evidence>
<evidence type="ECO:0000313" key="8">
    <source>
        <dbReference type="Proteomes" id="UP000784294"/>
    </source>
</evidence>
<dbReference type="Pfam" id="PF01189">
    <property type="entry name" value="Methyltr_RsmB-F"/>
    <property type="match status" value="1"/>
</dbReference>
<reference evidence="7" key="1">
    <citation type="submission" date="2018-11" db="EMBL/GenBank/DDBJ databases">
        <authorList>
            <consortium name="Pathogen Informatics"/>
        </authorList>
    </citation>
    <scope>NUCLEOTIDE SEQUENCE</scope>
</reference>
<evidence type="ECO:0000256" key="2">
    <source>
        <dbReference type="ARBA" id="ARBA00022679"/>
    </source>
</evidence>
<dbReference type="InterPro" id="IPR023267">
    <property type="entry name" value="RCMT"/>
</dbReference>
<feature type="binding site" evidence="5">
    <location>
        <position position="3"/>
    </location>
    <ligand>
        <name>S-adenosyl-L-methionine</name>
        <dbReference type="ChEBI" id="CHEBI:59789"/>
    </ligand>
</feature>
<evidence type="ECO:0000256" key="1">
    <source>
        <dbReference type="ARBA" id="ARBA00022603"/>
    </source>
</evidence>
<gene>
    <name evidence="7" type="ORF">PXEA_LOCUS22892</name>
</gene>
<keyword evidence="3 5" id="KW-0949">S-adenosyl-L-methionine</keyword>
<feature type="domain" description="SAM-dependent MTase RsmB/NOP-type" evidence="6">
    <location>
        <begin position="1"/>
        <end position="125"/>
    </location>
</feature>
<dbReference type="GO" id="GO:0000049">
    <property type="term" value="F:tRNA binding"/>
    <property type="evidence" value="ECO:0007669"/>
    <property type="project" value="TreeGrafter"/>
</dbReference>
<comment type="caution">
    <text evidence="5">Lacks conserved residue(s) required for the propagation of feature annotation.</text>
</comment>
<dbReference type="GO" id="GO:0030488">
    <property type="term" value="P:tRNA methylation"/>
    <property type="evidence" value="ECO:0007669"/>
    <property type="project" value="TreeGrafter"/>
</dbReference>
<comment type="similarity">
    <text evidence="5">Belongs to the class I-like SAM-binding methyltransferase superfamily. RsmB/NOP family.</text>
</comment>
<proteinExistence type="inferred from homology"/>
<name>A0A448X6N9_9PLAT</name>
<dbReference type="AlphaFoldDB" id="A0A448X6N9"/>
<dbReference type="Gene3D" id="3.40.50.150">
    <property type="entry name" value="Vaccinia Virus protein VP39"/>
    <property type="match status" value="1"/>
</dbReference>
<dbReference type="OrthoDB" id="6093671at2759"/>
<dbReference type="InterPro" id="IPR001678">
    <property type="entry name" value="MeTrfase_RsmB-F_NOP2_dom"/>
</dbReference>
<dbReference type="PANTHER" id="PTHR22808">
    <property type="entry name" value="NCL1 YEAST -RELATED NOL1/NOP2/FMU SUN DOMAIN-CONTAINING"/>
    <property type="match status" value="1"/>
</dbReference>
<organism evidence="7 8">
    <name type="scientific">Protopolystoma xenopodis</name>
    <dbReference type="NCBI Taxonomy" id="117903"/>
    <lineage>
        <taxon>Eukaryota</taxon>
        <taxon>Metazoa</taxon>
        <taxon>Spiralia</taxon>
        <taxon>Lophotrochozoa</taxon>
        <taxon>Platyhelminthes</taxon>
        <taxon>Monogenea</taxon>
        <taxon>Polyopisthocotylea</taxon>
        <taxon>Polystomatidea</taxon>
        <taxon>Polystomatidae</taxon>
        <taxon>Protopolystoma</taxon>
    </lineage>
</organism>
<dbReference type="GO" id="GO:0005737">
    <property type="term" value="C:cytoplasm"/>
    <property type="evidence" value="ECO:0007669"/>
    <property type="project" value="TreeGrafter"/>
</dbReference>
<keyword evidence="8" id="KW-1185">Reference proteome</keyword>
<dbReference type="InterPro" id="IPR029063">
    <property type="entry name" value="SAM-dependent_MTases_sf"/>
</dbReference>
<keyword evidence="1 5" id="KW-0489">Methyltransferase</keyword>
<dbReference type="PROSITE" id="PS51686">
    <property type="entry name" value="SAM_MT_RSMB_NOP"/>
    <property type="match status" value="1"/>
</dbReference>
<evidence type="ECO:0000256" key="5">
    <source>
        <dbReference type="PROSITE-ProRule" id="PRU01023"/>
    </source>
</evidence>
<dbReference type="EMBL" id="CAAALY010103284">
    <property type="protein sequence ID" value="VEL29452.1"/>
    <property type="molecule type" value="Genomic_DNA"/>
</dbReference>
<dbReference type="Proteomes" id="UP000784294">
    <property type="component" value="Unassembled WGS sequence"/>
</dbReference>
<comment type="caution">
    <text evidence="7">The sequence shown here is derived from an EMBL/GenBank/DDBJ whole genome shotgun (WGS) entry which is preliminary data.</text>
</comment>
<evidence type="ECO:0000313" key="7">
    <source>
        <dbReference type="EMBL" id="VEL29452.1"/>
    </source>
</evidence>
<keyword evidence="2 5" id="KW-0808">Transferase</keyword>
<dbReference type="PANTHER" id="PTHR22808:SF1">
    <property type="entry name" value="RNA CYTOSINE-C(5)-METHYLTRANSFERASE NSUN2-RELATED"/>
    <property type="match status" value="1"/>
</dbReference>
<evidence type="ECO:0000256" key="3">
    <source>
        <dbReference type="ARBA" id="ARBA00022691"/>
    </source>
</evidence>
<dbReference type="GO" id="GO:0016428">
    <property type="term" value="F:tRNA (cytidine-5-)-methyltransferase activity"/>
    <property type="evidence" value="ECO:0007669"/>
    <property type="project" value="TreeGrafter"/>
</dbReference>
<dbReference type="InterPro" id="IPR049560">
    <property type="entry name" value="MeTrfase_RsmB-F_NOP2_cat"/>
</dbReference>
<protein>
    <recommendedName>
        <fullName evidence="6">SAM-dependent MTase RsmB/NOP-type domain-containing protein</fullName>
    </recommendedName>
</protein>
<dbReference type="GO" id="GO:0005634">
    <property type="term" value="C:nucleus"/>
    <property type="evidence" value="ECO:0007669"/>
    <property type="project" value="TreeGrafter"/>
</dbReference>
<accession>A0A448X6N9</accession>
<evidence type="ECO:0000256" key="4">
    <source>
        <dbReference type="ARBA" id="ARBA00022884"/>
    </source>
</evidence>
<feature type="active site" description="Nucleophile" evidence="5">
    <location>
        <position position="69"/>
    </location>
</feature>
<keyword evidence="4 5" id="KW-0694">RNA-binding</keyword>
<dbReference type="SUPFAM" id="SSF53335">
    <property type="entry name" value="S-adenosyl-L-methionine-dependent methyltransferases"/>
    <property type="match status" value="1"/>
</dbReference>